<dbReference type="PANTHER" id="PTHR30035:SF3">
    <property type="entry name" value="INTERMEMBRANE PHOSPHOLIPID TRANSPORT SYSTEM LIPOPROTEIN MLAA"/>
    <property type="match status" value="1"/>
</dbReference>
<keyword evidence="5" id="KW-0449">Lipoprotein</keyword>
<feature type="region of interest" description="Disordered" evidence="3">
    <location>
        <begin position="23"/>
        <end position="47"/>
    </location>
</feature>
<protein>
    <submittedName>
        <fullName evidence="5">VacJ lipoprotein</fullName>
    </submittedName>
</protein>
<dbReference type="PRINTS" id="PR01805">
    <property type="entry name" value="VACJLIPOPROT"/>
</dbReference>
<dbReference type="Pfam" id="PF04333">
    <property type="entry name" value="MlaA"/>
    <property type="match status" value="1"/>
</dbReference>
<reference evidence="5 6" key="1">
    <citation type="submission" date="2012-09" db="EMBL/GenBank/DDBJ databases">
        <title>Genome Sequence of alkane-degrading Bacterium Alcanivorax jadensis T9.</title>
        <authorList>
            <person name="Lai Q."/>
            <person name="Shao Z."/>
        </authorList>
    </citation>
    <scope>NUCLEOTIDE SEQUENCE [LARGE SCALE GENOMIC DNA]</scope>
    <source>
        <strain evidence="5 6">T9</strain>
    </source>
</reference>
<evidence type="ECO:0000256" key="3">
    <source>
        <dbReference type="SAM" id="MobiDB-lite"/>
    </source>
</evidence>
<proteinExistence type="inferred from homology"/>
<dbReference type="PROSITE" id="PS51257">
    <property type="entry name" value="PROKAR_LIPOPROTEIN"/>
    <property type="match status" value="1"/>
</dbReference>
<evidence type="ECO:0000313" key="6">
    <source>
        <dbReference type="Proteomes" id="UP000029443"/>
    </source>
</evidence>
<feature type="chain" id="PRO_5046774665" evidence="4">
    <location>
        <begin position="20"/>
        <end position="258"/>
    </location>
</feature>
<feature type="region of interest" description="Disordered" evidence="3">
    <location>
        <begin position="238"/>
        <end position="258"/>
    </location>
</feature>
<comment type="similarity">
    <text evidence="1">Belongs to the MlaA family.</text>
</comment>
<name>A0ABR4WHN7_9GAMM</name>
<comment type="caution">
    <text evidence="5">The sequence shown here is derived from an EMBL/GenBank/DDBJ whole genome shotgun (WGS) entry which is preliminary data.</text>
</comment>
<evidence type="ECO:0000256" key="1">
    <source>
        <dbReference type="ARBA" id="ARBA00010634"/>
    </source>
</evidence>
<keyword evidence="6" id="KW-1185">Reference proteome</keyword>
<evidence type="ECO:0000256" key="2">
    <source>
        <dbReference type="ARBA" id="ARBA00022729"/>
    </source>
</evidence>
<dbReference type="PANTHER" id="PTHR30035">
    <property type="entry name" value="LIPOPROTEIN VACJ-RELATED"/>
    <property type="match status" value="1"/>
</dbReference>
<evidence type="ECO:0000256" key="4">
    <source>
        <dbReference type="SAM" id="SignalP"/>
    </source>
</evidence>
<keyword evidence="2 4" id="KW-0732">Signal</keyword>
<gene>
    <name evidence="5" type="ORF">T9A_00009</name>
</gene>
<dbReference type="Proteomes" id="UP000029443">
    <property type="component" value="Unassembled WGS sequence"/>
</dbReference>
<organism evidence="5 6">
    <name type="scientific">Alcanivorax jadensis T9</name>
    <dbReference type="NCBI Taxonomy" id="1177181"/>
    <lineage>
        <taxon>Bacteria</taxon>
        <taxon>Pseudomonadati</taxon>
        <taxon>Pseudomonadota</taxon>
        <taxon>Gammaproteobacteria</taxon>
        <taxon>Oceanospirillales</taxon>
        <taxon>Alcanivoracaceae</taxon>
        <taxon>Alcanivorax</taxon>
    </lineage>
</organism>
<dbReference type="InterPro" id="IPR007428">
    <property type="entry name" value="MlaA"/>
</dbReference>
<accession>A0ABR4WHN7</accession>
<evidence type="ECO:0000313" key="5">
    <source>
        <dbReference type="EMBL" id="KGD62689.1"/>
    </source>
</evidence>
<dbReference type="EMBL" id="ARXU01000001">
    <property type="protein sequence ID" value="KGD62689.1"/>
    <property type="molecule type" value="Genomic_DNA"/>
</dbReference>
<feature type="signal peptide" evidence="4">
    <location>
        <begin position="1"/>
        <end position="19"/>
    </location>
</feature>
<sequence length="258" mass="29543">MTVRYFLLTVLLSVSCAVAGAEGEDWGDASSPFDAPKGSEPKDDDPWEDINRKIFAFNETLDKYALKPAAKGYRKATPSWFDDTVTRFFENLRDFRSGLNSVLQWRWGHAGHNFGRFTVNSTLGIGGLFDVASKVDLDKHNTDLGLTFARWGIPEGNYLVLPFWGPSTVRDAASIIPEDYMRPRHYIEHDLTRYSLTALYVVDLRADLLDLERNIVGDRYTFLRNAYLQRRRFESGDAPSLRFPDVEQRDSELEDEGW</sequence>